<dbReference type="SMART" id="SM00322">
    <property type="entry name" value="KH"/>
    <property type="match status" value="3"/>
</dbReference>
<evidence type="ECO:0000259" key="4">
    <source>
        <dbReference type="SMART" id="SM00322"/>
    </source>
</evidence>
<feature type="domain" description="K Homology" evidence="4">
    <location>
        <begin position="432"/>
        <end position="504"/>
    </location>
</feature>
<feature type="compositionally biased region" description="Low complexity" evidence="3">
    <location>
        <begin position="24"/>
        <end position="34"/>
    </location>
</feature>
<evidence type="ECO:0000313" key="5">
    <source>
        <dbReference type="EMBL" id="CEL95963.1"/>
    </source>
</evidence>
<dbReference type="PANTHER" id="PTHR10288">
    <property type="entry name" value="KH DOMAIN CONTAINING RNA BINDING PROTEIN"/>
    <property type="match status" value="1"/>
</dbReference>
<feature type="domain" description="K Homology" evidence="4">
    <location>
        <begin position="133"/>
        <end position="206"/>
    </location>
</feature>
<evidence type="ECO:0000313" key="6">
    <source>
        <dbReference type="Proteomes" id="UP000041254"/>
    </source>
</evidence>
<feature type="compositionally biased region" description="Basic and acidic residues" evidence="3">
    <location>
        <begin position="100"/>
        <end position="126"/>
    </location>
</feature>
<evidence type="ECO:0000256" key="3">
    <source>
        <dbReference type="SAM" id="MobiDB-lite"/>
    </source>
</evidence>
<organism evidence="5 6">
    <name type="scientific">Vitrella brassicaformis (strain CCMP3155)</name>
    <dbReference type="NCBI Taxonomy" id="1169540"/>
    <lineage>
        <taxon>Eukaryota</taxon>
        <taxon>Sar</taxon>
        <taxon>Alveolata</taxon>
        <taxon>Colpodellida</taxon>
        <taxon>Vitrellaceae</taxon>
        <taxon>Vitrella</taxon>
    </lineage>
</organism>
<dbReference type="PROSITE" id="PS50084">
    <property type="entry name" value="KH_TYPE_1"/>
    <property type="match status" value="3"/>
</dbReference>
<proteinExistence type="predicted"/>
<keyword evidence="2" id="KW-0694">RNA-binding</keyword>
<dbReference type="Pfam" id="PF00013">
    <property type="entry name" value="KH_1"/>
    <property type="match status" value="3"/>
</dbReference>
<dbReference type="PhylomeDB" id="A0A0G4EI90"/>
<keyword evidence="6" id="KW-1185">Reference proteome</keyword>
<accession>A0A0G4EI90</accession>
<dbReference type="VEuPathDB" id="CryptoDB:Vbra_7459"/>
<protein>
    <recommendedName>
        <fullName evidence="4">K Homology domain-containing protein</fullName>
    </recommendedName>
</protein>
<feature type="compositionally biased region" description="Low complexity" evidence="3">
    <location>
        <begin position="576"/>
        <end position="589"/>
    </location>
</feature>
<dbReference type="Gene3D" id="3.30.1370.10">
    <property type="entry name" value="K Homology domain, type 1"/>
    <property type="match status" value="3"/>
</dbReference>
<evidence type="ECO:0000256" key="1">
    <source>
        <dbReference type="ARBA" id="ARBA00022737"/>
    </source>
</evidence>
<dbReference type="AlphaFoldDB" id="A0A0G4EI90"/>
<sequence>MEGAASPTDTRDKELEHKDASEGASPATATTTAPRNGIDDHTTHPIGMEREEAGPPHEPEPQAAASKAAAPAASSATTVSHTAGETTAASTGAPTPTLGKGKEKSGAGGARREGREREPRAEDRGEGSVGDGGPHYFKLLVSNVVAGSIIGRSGSVITHLQEETGARLKLSAGREFFPGTEDRVVFLTGQLEHIVKALETVLDKIRDEAVQVARSQHMALPGPAAAPPPDDATVKIMVRCVVPKSSVGSIIGMGGTNVKVIQEESGARVHVSAKEDEFGLQERIVSLSGTFEQCYKAIGKVANTIQQDPNLPYYQSVSYPQFTQYQRYPYAMPSFPSFTPPTPPSASTFTATPQVGARSVMYPPSAAQGPFGASAYGYGDVSGMGGGYGQFPYYGPTPTGRMGQAQMYQPPLPYTGAYGSIGNTAPADVLLYPVTVDVQLSDATVVNLMRSQGRGLTEVQQQSGARVNVSPKTDGLPTTMRRVTVSGPLSAVHTAHLLLVQRSYEEEKMLMPPAGAQASGMGMPTYPASSGYGGGGGGGGAFGGPQPSGGSFGSRYAPTQGPSGGNGGGVGGGPQGITSSGGQHLSSTSSYPSIYHVQY</sequence>
<evidence type="ECO:0000256" key="2">
    <source>
        <dbReference type="PROSITE-ProRule" id="PRU00117"/>
    </source>
</evidence>
<keyword evidence="1" id="KW-0677">Repeat</keyword>
<feature type="domain" description="K Homology" evidence="4">
    <location>
        <begin position="234"/>
        <end position="306"/>
    </location>
</feature>
<dbReference type="InParanoid" id="A0A0G4EI90"/>
<feature type="compositionally biased region" description="Gly residues" evidence="3">
    <location>
        <begin position="562"/>
        <end position="575"/>
    </location>
</feature>
<dbReference type="Proteomes" id="UP000041254">
    <property type="component" value="Unassembled WGS sequence"/>
</dbReference>
<dbReference type="SUPFAM" id="SSF54791">
    <property type="entry name" value="Eukaryotic type KH-domain (KH-domain type I)"/>
    <property type="match status" value="3"/>
</dbReference>
<dbReference type="GO" id="GO:0003723">
    <property type="term" value="F:RNA binding"/>
    <property type="evidence" value="ECO:0007669"/>
    <property type="project" value="UniProtKB-UniRule"/>
</dbReference>
<feature type="compositionally biased region" description="Gly residues" evidence="3">
    <location>
        <begin position="537"/>
        <end position="552"/>
    </location>
</feature>
<dbReference type="InterPro" id="IPR047275">
    <property type="entry name" value="KH-I_NOVA_rpt1"/>
</dbReference>
<feature type="compositionally biased region" description="Low complexity" evidence="3">
    <location>
        <begin position="63"/>
        <end position="99"/>
    </location>
</feature>
<dbReference type="EMBL" id="CDMY01000242">
    <property type="protein sequence ID" value="CEL95963.1"/>
    <property type="molecule type" value="Genomic_DNA"/>
</dbReference>
<gene>
    <name evidence="5" type="ORF">Vbra_7459</name>
</gene>
<feature type="region of interest" description="Disordered" evidence="3">
    <location>
        <begin position="537"/>
        <end position="589"/>
    </location>
</feature>
<feature type="compositionally biased region" description="Basic and acidic residues" evidence="3">
    <location>
        <begin position="9"/>
        <end position="21"/>
    </location>
</feature>
<feature type="region of interest" description="Disordered" evidence="3">
    <location>
        <begin position="1"/>
        <end position="133"/>
    </location>
</feature>
<reference evidence="5 6" key="1">
    <citation type="submission" date="2014-11" db="EMBL/GenBank/DDBJ databases">
        <authorList>
            <person name="Zhu J."/>
            <person name="Qi W."/>
            <person name="Song R."/>
        </authorList>
    </citation>
    <scope>NUCLEOTIDE SEQUENCE [LARGE SCALE GENOMIC DNA]</scope>
</reference>
<dbReference type="InterPro" id="IPR036612">
    <property type="entry name" value="KH_dom_type_1_sf"/>
</dbReference>
<dbReference type="CDD" id="cd22435">
    <property type="entry name" value="KH-I_NOVA_rpt1"/>
    <property type="match status" value="1"/>
</dbReference>
<feature type="compositionally biased region" description="Basic and acidic residues" evidence="3">
    <location>
        <begin position="37"/>
        <end position="60"/>
    </location>
</feature>
<dbReference type="OrthoDB" id="441329at2759"/>
<name>A0A0G4EI90_VITBC</name>
<dbReference type="InterPro" id="IPR004088">
    <property type="entry name" value="KH_dom_type_1"/>
</dbReference>
<dbReference type="InterPro" id="IPR004087">
    <property type="entry name" value="KH_dom"/>
</dbReference>